<evidence type="ECO:0000256" key="4">
    <source>
        <dbReference type="ARBA" id="ARBA00023054"/>
    </source>
</evidence>
<dbReference type="Pfam" id="PF02736">
    <property type="entry name" value="Myosin_N"/>
    <property type="match status" value="1"/>
</dbReference>
<dbReference type="PROSITE" id="PS50096">
    <property type="entry name" value="IQ"/>
    <property type="match status" value="1"/>
</dbReference>
<keyword evidence="6 8" id="KW-0505">Motor protein</keyword>
<dbReference type="SUPFAM" id="SSF52540">
    <property type="entry name" value="P-loop containing nucleoside triphosphate hydrolases"/>
    <property type="match status" value="1"/>
</dbReference>
<feature type="compositionally biased region" description="Low complexity" evidence="10">
    <location>
        <begin position="1675"/>
        <end position="1685"/>
    </location>
</feature>
<feature type="compositionally biased region" description="Basic and acidic residues" evidence="10">
    <location>
        <begin position="2304"/>
        <end position="2333"/>
    </location>
</feature>
<feature type="compositionally biased region" description="Polar residues" evidence="10">
    <location>
        <begin position="2338"/>
        <end position="2348"/>
    </location>
</feature>
<evidence type="ECO:0000313" key="14">
    <source>
        <dbReference type="Proteomes" id="UP001498398"/>
    </source>
</evidence>
<dbReference type="Pfam" id="PF01576">
    <property type="entry name" value="Myosin_tail_1"/>
    <property type="match status" value="1"/>
</dbReference>
<dbReference type="InterPro" id="IPR002928">
    <property type="entry name" value="Myosin_tail"/>
</dbReference>
<feature type="region of interest" description="Disordered" evidence="10">
    <location>
        <begin position="2292"/>
        <end position="2348"/>
    </location>
</feature>
<keyword evidence="2 8" id="KW-0547">Nucleotide-binding</keyword>
<keyword evidence="7 8" id="KW-0009">Actin-binding</keyword>
<dbReference type="PROSITE" id="PS51844">
    <property type="entry name" value="SH3_LIKE"/>
    <property type="match status" value="1"/>
</dbReference>
<protein>
    <submittedName>
        <fullName evidence="13">Class II myosin</fullName>
    </submittedName>
</protein>
<evidence type="ECO:0000256" key="8">
    <source>
        <dbReference type="PROSITE-ProRule" id="PRU00782"/>
    </source>
</evidence>
<evidence type="ECO:0000256" key="10">
    <source>
        <dbReference type="SAM" id="MobiDB-lite"/>
    </source>
</evidence>
<evidence type="ECO:0000256" key="3">
    <source>
        <dbReference type="ARBA" id="ARBA00022840"/>
    </source>
</evidence>
<dbReference type="SMART" id="SM00242">
    <property type="entry name" value="MYSc"/>
    <property type="match status" value="1"/>
</dbReference>
<evidence type="ECO:0000313" key="13">
    <source>
        <dbReference type="EMBL" id="KAK7434178.1"/>
    </source>
</evidence>
<feature type="binding site" evidence="8">
    <location>
        <begin position="170"/>
        <end position="177"/>
    </location>
    <ligand>
        <name>ATP</name>
        <dbReference type="ChEBI" id="CHEBI:30616"/>
    </ligand>
</feature>
<keyword evidence="4 9" id="KW-0175">Coiled coil</keyword>
<keyword evidence="3 8" id="KW-0067">ATP-binding</keyword>
<name>A0ABR1IL29_9AGAR</name>
<dbReference type="Gene3D" id="2.30.30.360">
    <property type="entry name" value="Myosin S1 fragment, N-terminal"/>
    <property type="match status" value="1"/>
</dbReference>
<gene>
    <name evidence="13" type="primary">MYO1_2</name>
    <name evidence="13" type="ORF">VKT23_020309</name>
</gene>
<dbReference type="EMBL" id="JBANRG010000130">
    <property type="protein sequence ID" value="KAK7434178.1"/>
    <property type="molecule type" value="Genomic_DNA"/>
</dbReference>
<feature type="compositionally biased region" description="Basic and acidic residues" evidence="10">
    <location>
        <begin position="1686"/>
        <end position="1696"/>
    </location>
</feature>
<feature type="domain" description="Myosin motor" evidence="11">
    <location>
        <begin position="77"/>
        <end position="847"/>
    </location>
</feature>
<evidence type="ECO:0000256" key="9">
    <source>
        <dbReference type="SAM" id="Coils"/>
    </source>
</evidence>
<sequence length="2348" mass="267655">MPAPRISQSAEAARAAAAQAEFNEKKWVWVPDDKEGYLAGWVQREDGEFGDIFMASGGEIRRVPLYALSKMNPPKFDRVEDIADLTFLNEASVVHNLRLRYGSGAIYTYSGLFLVAVNPYQNLPLYSDAIVHQYRGKRRDENPPHIFAVAERAWVNMGEERENQSILITGESGAGKTESTKKVIQYLAAIATDVHQGPLPSPAHSRSPTLTGSHHYAASMPTTGLPRTNSRKGHAPGQSLNRSGSVIISPSNSGFLLNSKGRLGLLERQILQANPILEAFGNAQTQRNNNSSRFGKFVRITFAPDGSIAGANIDWYLLEKSRVVVRSEAERSFHVFYQLLAGGGSLKNQLLLDGEVEDYEYLNKSRREVDGVDDREEWNALKAALETVGFTPAEQFDLFRIAAAVLHIGNIVITATRSDDAVMPDPSQAERVCHLLGISPAEFTRAVLRPRVLAGREWVSQARTRQQALDELAALCKTLYEKSFGCLVDRINQALDRPSSKSTFIGVLDIAGFEIFEVNTYEQLLINYTNEKLQQFFNHHMFVLEQEEYSREGIKWDYVNFGLDLQPTIDLIESSGNGSAIGILSLLDEECIMPKATDLTFTNKLNTLWAGPTQNGDSDEPHPGRAKYEPARFEQGFLIQHYAAKVEYRTDGWLEKNKDPLNDNLTRVLASSSERYVSSLFSDYADAPIPPSGAGGAQPAFSFGKKRGIKKGAFRTVGQRHKEQLASLMAQLQATQPHFVRCIVPNANKKPGRVDVPLVLDQLRCNGVLEGIRIARLGYPNRLPFVEFRQRYEVLTPGIIPKGYMDGREACRKMVNALELDEALFKIGMSKIFFKAGVLAELEERRDLLLFEIFSKLQAAARMWTARRQIKKVLNRAVAIRTIQRNARIYNELRDWPWWQLYTKVRPLLAATRNDEELRRKEAELALHKERAERDRLEKEKLETLKMSLEAEKRKVEDQLEAERTLALDKDSLLDRSKKHEAELEEEVADLQADIDELQSQLDRAMAMHKESEKRHTELRQQFDEAADYMVRLETEKKQWALREDEAVAELAAAAEEIEELRSQMNALHAVGEELRNLAEKREQDADKIKERTDVSIKELEGKLEVETRNRELVKARCDSLENEARQAKDQLAEMSHTANEYSALIQKKEDRIAELLNQLEELEVERDQSSKEILELQSDIDTLAGELQAEKDDHAQVNAARAELQGELDELRALLEAKSDEETRRNEAEKSKEIELANLRSQVSKLQQDLADARRSALEIQNKLKVDLDVATHELASLQKSHEALLQQQHNAQVQADESQGVIAELEKGKRAIEADLQSLRSRQMESESALAEAQKAKEGLERQLAAAQTKYHEVEDVMLDAEREKANTQRQLESIRNQLDGEVKRRTQLEQTLSSQKKEMILLKDRGIKQDRELKKALDDLKAREWEIKQLESKQDKTIVEHVHVLEEAKRVTDRQLADAQLELQKNAAYIRSLEKAKVRLTGEAEDLLRETEKERLEMRTREKATKVQEDRISRLLAELEEQRRERGEADLRARRLQTDLDGTKRHAEDISQQLLTVQRSKASLEAELERLADEAPGADSLAKVQRQFQNRIAELEEQVNGAEDAKLMALRISERVQRQHAELRQLIMSNAPSDTGFQSRLLQELQQLDDELKRETSGGRGPRPSVTFNNLPKSTPSSPSKSKASDPRRDLSKGMDGQVNALKQQVHVLELQMLASERVRHHLEASLHELTSDLENSDGSKQFLQQYRDRLSRENARLSELLREEAEARRSAEAAQIDGIQAVWDKFQKTIADERQNYAQLEETRKALHLQQRTAQAELDVQRKQVQELSQAKKKVQEEANEMQAQLDTARGEISALKRQIQTVEQEGFISSTAASAAESDMRAVIEAYQAKEKSWQEAHEVSEIARAKAARAEASVRRSLSELEKSHAETTSRLKAADEALKTAQRRVRELEDKLAQEGHESTDLVTLNQRLAEELEDVKKQHEKEMQDVGFANEQTRKQYQAELAEMFEELKSQRESLTRTREENRKIRSDYDELQLRFDDEVYNSGGWRKEKERFETKIEDLTKAYEASTAAQTEQQKQITTLHSRVRELQGILDDVEADRALLQKARRALQAELEGIRQDHVDASRMSSEQQFQKLKLEKQDLERALEEQNDRVGNAFERMKKAEAYANECQVELGKVRVDNSELDRINANLENQVKALNVKIMDLETKSYSNSPSRNGTMGRRTDTRIEEIWQQHTGGMSRLHRLSTDPKFQQSELERMRVKAEEERRALETQITDLRKSLDEKQTQENLLQSAKRRAEREAADSKQKLLSVEREMERVRNRLDRPASVLSGSPTSSPRK</sequence>
<dbReference type="Gene3D" id="4.10.270.10">
    <property type="entry name" value="Myosin, subunit A"/>
    <property type="match status" value="1"/>
</dbReference>
<dbReference type="Gene3D" id="3.40.850.10">
    <property type="entry name" value="Kinesin motor domain"/>
    <property type="match status" value="2"/>
</dbReference>
<feature type="region of interest" description="Disordered" evidence="10">
    <location>
        <begin position="1654"/>
        <end position="1697"/>
    </location>
</feature>
<dbReference type="Gene3D" id="1.10.10.820">
    <property type="match status" value="1"/>
</dbReference>
<dbReference type="Proteomes" id="UP001498398">
    <property type="component" value="Unassembled WGS sequence"/>
</dbReference>
<dbReference type="InterPro" id="IPR008989">
    <property type="entry name" value="Myosin_S1_N"/>
</dbReference>
<evidence type="ECO:0000256" key="7">
    <source>
        <dbReference type="ARBA" id="ARBA00023203"/>
    </source>
</evidence>
<feature type="coiled-coil region" evidence="9">
    <location>
        <begin position="1473"/>
        <end position="1608"/>
    </location>
</feature>
<dbReference type="Gene3D" id="3.30.70.1590">
    <property type="match status" value="1"/>
</dbReference>
<evidence type="ECO:0000256" key="2">
    <source>
        <dbReference type="ARBA" id="ARBA00022741"/>
    </source>
</evidence>
<accession>A0ABR1IL29</accession>
<dbReference type="PRINTS" id="PR00193">
    <property type="entry name" value="MYOSINHEAVY"/>
</dbReference>
<feature type="coiled-coil region" evidence="9">
    <location>
        <begin position="1747"/>
        <end position="1870"/>
    </location>
</feature>
<feature type="region of interest" description="Actin-binding" evidence="8">
    <location>
        <begin position="725"/>
        <end position="747"/>
    </location>
</feature>
<dbReference type="Gene3D" id="1.20.120.720">
    <property type="entry name" value="Myosin VI head, motor domain, U50 subdomain"/>
    <property type="match status" value="1"/>
</dbReference>
<evidence type="ECO:0000259" key="11">
    <source>
        <dbReference type="PROSITE" id="PS51456"/>
    </source>
</evidence>
<organism evidence="13 14">
    <name type="scientific">Marasmiellus scandens</name>
    <dbReference type="NCBI Taxonomy" id="2682957"/>
    <lineage>
        <taxon>Eukaryota</taxon>
        <taxon>Fungi</taxon>
        <taxon>Dikarya</taxon>
        <taxon>Basidiomycota</taxon>
        <taxon>Agaricomycotina</taxon>
        <taxon>Agaricomycetes</taxon>
        <taxon>Agaricomycetidae</taxon>
        <taxon>Agaricales</taxon>
        <taxon>Marasmiineae</taxon>
        <taxon>Omphalotaceae</taxon>
        <taxon>Marasmiellus</taxon>
    </lineage>
</organism>
<comment type="caution">
    <text evidence="13">The sequence shown here is derived from an EMBL/GenBank/DDBJ whole genome shotgun (WGS) entry which is preliminary data.</text>
</comment>
<dbReference type="InterPro" id="IPR027417">
    <property type="entry name" value="P-loop_NTPase"/>
</dbReference>
<dbReference type="PROSITE" id="PS51456">
    <property type="entry name" value="MYOSIN_MOTOR"/>
    <property type="match status" value="1"/>
</dbReference>
<keyword evidence="14" id="KW-1185">Reference proteome</keyword>
<dbReference type="InterPro" id="IPR004009">
    <property type="entry name" value="SH3_Myosin"/>
</dbReference>
<dbReference type="SUPFAM" id="SSF90257">
    <property type="entry name" value="Myosin rod fragments"/>
    <property type="match status" value="1"/>
</dbReference>
<dbReference type="CDD" id="cd01377">
    <property type="entry name" value="MYSc_class_II"/>
    <property type="match status" value="1"/>
</dbReference>
<evidence type="ECO:0000256" key="5">
    <source>
        <dbReference type="ARBA" id="ARBA00023123"/>
    </source>
</evidence>
<dbReference type="SUPFAM" id="SSF57997">
    <property type="entry name" value="Tropomyosin"/>
    <property type="match status" value="1"/>
</dbReference>
<dbReference type="PANTHER" id="PTHR13140">
    <property type="entry name" value="MYOSIN"/>
    <property type="match status" value="1"/>
</dbReference>
<comment type="similarity">
    <text evidence="1 8">Belongs to the TRAFAC class myosin-kinesin ATPase superfamily. Myosin family.</text>
</comment>
<evidence type="ECO:0000256" key="1">
    <source>
        <dbReference type="ARBA" id="ARBA00008314"/>
    </source>
</evidence>
<dbReference type="Pfam" id="PF00063">
    <property type="entry name" value="Myosin_head"/>
    <property type="match status" value="1"/>
</dbReference>
<dbReference type="PANTHER" id="PTHR13140:SF857">
    <property type="entry name" value="MYOSIN-11"/>
    <property type="match status" value="1"/>
</dbReference>
<proteinExistence type="inferred from homology"/>
<dbReference type="InterPro" id="IPR001609">
    <property type="entry name" value="Myosin_head_motor_dom-like"/>
</dbReference>
<evidence type="ECO:0000256" key="6">
    <source>
        <dbReference type="ARBA" id="ARBA00023175"/>
    </source>
</evidence>
<reference evidence="13 14" key="1">
    <citation type="submission" date="2024-01" db="EMBL/GenBank/DDBJ databases">
        <title>A draft genome for the cacao thread blight pathogen Marasmiellus scandens.</title>
        <authorList>
            <person name="Baruah I.K."/>
            <person name="Leung J."/>
            <person name="Bukari Y."/>
            <person name="Amoako-Attah I."/>
            <person name="Meinhardt L.W."/>
            <person name="Bailey B.A."/>
            <person name="Cohen S.P."/>
        </authorList>
    </citation>
    <scope>NUCLEOTIDE SEQUENCE [LARGE SCALE GENOMIC DNA]</scope>
    <source>
        <strain evidence="13 14">GH-19</strain>
    </source>
</reference>
<feature type="domain" description="Myosin N-terminal SH3-like" evidence="12">
    <location>
        <begin position="23"/>
        <end position="73"/>
    </location>
</feature>
<keyword evidence="5 8" id="KW-0518">Myosin</keyword>
<evidence type="ECO:0000259" key="12">
    <source>
        <dbReference type="PROSITE" id="PS51844"/>
    </source>
</evidence>
<feature type="region of interest" description="Disordered" evidence="10">
    <location>
        <begin position="197"/>
        <end position="245"/>
    </location>
</feature>
<dbReference type="InterPro" id="IPR036961">
    <property type="entry name" value="Kinesin_motor_dom_sf"/>
</dbReference>
<feature type="coiled-coil region" evidence="9">
    <location>
        <begin position="913"/>
        <end position="1436"/>
    </location>
</feature>
<dbReference type="Gene3D" id="1.20.58.530">
    <property type="match status" value="1"/>
</dbReference>
<dbReference type="SUPFAM" id="SSF50084">
    <property type="entry name" value="Myosin S1 fragment, N-terminal domain"/>
    <property type="match status" value="1"/>
</dbReference>
<feature type="coiled-coil region" evidence="9">
    <location>
        <begin position="1924"/>
        <end position="2216"/>
    </location>
</feature>